<dbReference type="EMBL" id="FOIM01000018">
    <property type="protein sequence ID" value="SET87975.1"/>
    <property type="molecule type" value="Genomic_DNA"/>
</dbReference>
<sequence length="262" mass="30777">MKKLRAWIDGFYGYRHLMQQLVEKDIKLKYRRSFLGYLWSILNPLMIMIIMVAVFSTMFRFDILNYPVYLITGQTIFNFVSEATNQAMWSITGNAALLKKTYVPKYIFTLSKVTSSCINTLFSLGALLIVCIVCKVRLNWYMLFIPVIMLQVYVFCVGLGMFLSQATVFFRDIQYIYAAVITAWMYLTPIFYPINQLPFELMWGIKHFNPLYSYITQFRTIILEATMPDPRLVLYGFAVSFAMLVIGTFCFFKNQDRFILYI</sequence>
<feature type="transmembrane region" description="Helical" evidence="9">
    <location>
        <begin position="144"/>
        <end position="163"/>
    </location>
</feature>
<evidence type="ECO:0000313" key="12">
    <source>
        <dbReference type="Proteomes" id="UP000198508"/>
    </source>
</evidence>
<keyword evidence="3 9" id="KW-0813">Transport</keyword>
<feature type="domain" description="ABC transmembrane type-2" evidence="10">
    <location>
        <begin position="35"/>
        <end position="254"/>
    </location>
</feature>
<keyword evidence="5" id="KW-0997">Cell inner membrane</keyword>
<proteinExistence type="inferred from homology"/>
<accession>A0A1I0HV91</accession>
<feature type="transmembrane region" description="Helical" evidence="9">
    <location>
        <begin position="34"/>
        <end position="56"/>
    </location>
</feature>
<dbReference type="Pfam" id="PF01061">
    <property type="entry name" value="ABC2_membrane"/>
    <property type="match status" value="1"/>
</dbReference>
<evidence type="ECO:0000256" key="1">
    <source>
        <dbReference type="ARBA" id="ARBA00004429"/>
    </source>
</evidence>
<name>A0A1I0HV91_9FIRM</name>
<reference evidence="12" key="1">
    <citation type="submission" date="2016-10" db="EMBL/GenBank/DDBJ databases">
        <authorList>
            <person name="Varghese N."/>
            <person name="Submissions S."/>
        </authorList>
    </citation>
    <scope>NUCLEOTIDE SEQUENCE [LARGE SCALE GENOMIC DNA]</scope>
    <source>
        <strain evidence="12">NLAE-zl-G277</strain>
    </source>
</reference>
<comment type="subcellular location">
    <subcellularLocation>
        <location evidence="1">Cell inner membrane</location>
        <topology evidence="1">Multi-pass membrane protein</topology>
    </subcellularLocation>
    <subcellularLocation>
        <location evidence="9">Cell membrane</location>
        <topology evidence="9">Multi-pass membrane protein</topology>
    </subcellularLocation>
</comment>
<dbReference type="PROSITE" id="PS51012">
    <property type="entry name" value="ABC_TM2"/>
    <property type="match status" value="1"/>
</dbReference>
<evidence type="ECO:0000256" key="9">
    <source>
        <dbReference type="RuleBase" id="RU361157"/>
    </source>
</evidence>
<keyword evidence="12" id="KW-1185">Reference proteome</keyword>
<comment type="caution">
    <text evidence="9">Lacks conserved residue(s) required for the propagation of feature annotation.</text>
</comment>
<feature type="transmembrane region" description="Helical" evidence="9">
    <location>
        <begin position="232"/>
        <end position="252"/>
    </location>
</feature>
<evidence type="ECO:0000313" key="11">
    <source>
        <dbReference type="EMBL" id="SET87975.1"/>
    </source>
</evidence>
<keyword evidence="8 9" id="KW-0472">Membrane</keyword>
<evidence type="ECO:0000256" key="2">
    <source>
        <dbReference type="ARBA" id="ARBA00007783"/>
    </source>
</evidence>
<keyword evidence="7 9" id="KW-1133">Transmembrane helix</keyword>
<comment type="similarity">
    <text evidence="2 9">Belongs to the ABC-2 integral membrane protein family.</text>
</comment>
<dbReference type="Proteomes" id="UP000198508">
    <property type="component" value="Unassembled WGS sequence"/>
</dbReference>
<evidence type="ECO:0000256" key="8">
    <source>
        <dbReference type="ARBA" id="ARBA00023136"/>
    </source>
</evidence>
<feature type="transmembrane region" description="Helical" evidence="9">
    <location>
        <begin position="118"/>
        <end position="138"/>
    </location>
</feature>
<dbReference type="RefSeq" id="WP_092365989.1">
    <property type="nucleotide sequence ID" value="NZ_FOIM01000018.1"/>
</dbReference>
<dbReference type="InterPro" id="IPR000412">
    <property type="entry name" value="ABC_2_transport"/>
</dbReference>
<organism evidence="11 12">
    <name type="scientific">Enterocloster lavalensis</name>
    <dbReference type="NCBI Taxonomy" id="460384"/>
    <lineage>
        <taxon>Bacteria</taxon>
        <taxon>Bacillati</taxon>
        <taxon>Bacillota</taxon>
        <taxon>Clostridia</taxon>
        <taxon>Lachnospirales</taxon>
        <taxon>Lachnospiraceae</taxon>
        <taxon>Enterocloster</taxon>
    </lineage>
</organism>
<dbReference type="GO" id="GO:0043190">
    <property type="term" value="C:ATP-binding cassette (ABC) transporter complex"/>
    <property type="evidence" value="ECO:0007669"/>
    <property type="project" value="InterPro"/>
</dbReference>
<keyword evidence="4 9" id="KW-1003">Cell membrane</keyword>
<evidence type="ECO:0000256" key="5">
    <source>
        <dbReference type="ARBA" id="ARBA00022519"/>
    </source>
</evidence>
<dbReference type="AlphaFoldDB" id="A0A1I0HV91"/>
<dbReference type="PANTHER" id="PTHR30413">
    <property type="entry name" value="INNER MEMBRANE TRANSPORT PERMEASE"/>
    <property type="match status" value="1"/>
</dbReference>
<evidence type="ECO:0000256" key="3">
    <source>
        <dbReference type="ARBA" id="ARBA00022448"/>
    </source>
</evidence>
<dbReference type="GO" id="GO:0015920">
    <property type="term" value="P:lipopolysaccharide transport"/>
    <property type="evidence" value="ECO:0007669"/>
    <property type="project" value="TreeGrafter"/>
</dbReference>
<dbReference type="PRINTS" id="PR00164">
    <property type="entry name" value="ABC2TRNSPORT"/>
</dbReference>
<evidence type="ECO:0000259" key="10">
    <source>
        <dbReference type="PROSITE" id="PS51012"/>
    </source>
</evidence>
<dbReference type="InterPro" id="IPR047817">
    <property type="entry name" value="ABC2_TM_bact-type"/>
</dbReference>
<feature type="transmembrane region" description="Helical" evidence="9">
    <location>
        <begin position="175"/>
        <end position="194"/>
    </location>
</feature>
<dbReference type="InterPro" id="IPR013525">
    <property type="entry name" value="ABC2_TM"/>
</dbReference>
<keyword evidence="6 9" id="KW-0812">Transmembrane</keyword>
<evidence type="ECO:0000256" key="4">
    <source>
        <dbReference type="ARBA" id="ARBA00022475"/>
    </source>
</evidence>
<evidence type="ECO:0000256" key="7">
    <source>
        <dbReference type="ARBA" id="ARBA00022989"/>
    </source>
</evidence>
<dbReference type="GO" id="GO:0140359">
    <property type="term" value="F:ABC-type transporter activity"/>
    <property type="evidence" value="ECO:0007669"/>
    <property type="project" value="InterPro"/>
</dbReference>
<dbReference type="PANTHER" id="PTHR30413:SF8">
    <property type="entry name" value="TRANSPORT PERMEASE PROTEIN"/>
    <property type="match status" value="1"/>
</dbReference>
<gene>
    <name evidence="11" type="ORF">SAMN05216313_1184</name>
</gene>
<dbReference type="STRING" id="460384.SAMN05216313_1184"/>
<evidence type="ECO:0000256" key="6">
    <source>
        <dbReference type="ARBA" id="ARBA00022692"/>
    </source>
</evidence>
<protein>
    <recommendedName>
        <fullName evidence="9">Transport permease protein</fullName>
    </recommendedName>
</protein>